<dbReference type="GO" id="GO:0006400">
    <property type="term" value="P:tRNA modification"/>
    <property type="evidence" value="ECO:0007669"/>
    <property type="project" value="TreeGrafter"/>
</dbReference>
<evidence type="ECO:0000256" key="11">
    <source>
        <dbReference type="ARBA" id="ARBA00048718"/>
    </source>
</evidence>
<dbReference type="AlphaFoldDB" id="A0A915AWJ5"/>
<evidence type="ECO:0000256" key="2">
    <source>
        <dbReference type="ARBA" id="ARBA00012386"/>
    </source>
</evidence>
<keyword evidence="4" id="KW-0949">S-adenosyl-L-methionine</keyword>
<dbReference type="GO" id="GO:0016432">
    <property type="term" value="F:tRNA-uridine aminocarboxypropyltransferase activity"/>
    <property type="evidence" value="ECO:0007669"/>
    <property type="project" value="UniProtKB-EC"/>
</dbReference>
<keyword evidence="5" id="KW-0819">tRNA processing</keyword>
<feature type="domain" description="DTW" evidence="13">
    <location>
        <begin position="231"/>
        <end position="420"/>
    </location>
</feature>
<reference evidence="15 16" key="1">
    <citation type="submission" date="2022-11" db="UniProtKB">
        <authorList>
            <consortium name="WormBaseParasite"/>
        </authorList>
    </citation>
    <scope>IDENTIFICATION</scope>
</reference>
<comment type="similarity">
    <text evidence="8">Belongs to the TDD superfamily. DTWD1 family.</text>
</comment>
<dbReference type="PANTHER" id="PTHR15627:SF8">
    <property type="entry name" value="TRNA-URIDINE AMINOCARBOXYPROPYLTRANSFERASE 1"/>
    <property type="match status" value="1"/>
</dbReference>
<dbReference type="WBParaSite" id="PgR015_g125_t06">
    <property type="protein sequence ID" value="PgR015_g125_t06"/>
    <property type="gene ID" value="PgR015_g125"/>
</dbReference>
<evidence type="ECO:0000256" key="7">
    <source>
        <dbReference type="ARBA" id="ARBA00037050"/>
    </source>
</evidence>
<dbReference type="InterPro" id="IPR051521">
    <property type="entry name" value="tRNA_Mod/Golgi_Maint"/>
</dbReference>
<feature type="region of interest" description="Disordered" evidence="12">
    <location>
        <begin position="52"/>
        <end position="72"/>
    </location>
</feature>
<organism evidence="14 16">
    <name type="scientific">Parascaris univalens</name>
    <name type="common">Nematode worm</name>
    <dbReference type="NCBI Taxonomy" id="6257"/>
    <lineage>
        <taxon>Eukaryota</taxon>
        <taxon>Metazoa</taxon>
        <taxon>Ecdysozoa</taxon>
        <taxon>Nematoda</taxon>
        <taxon>Chromadorea</taxon>
        <taxon>Rhabditida</taxon>
        <taxon>Spirurina</taxon>
        <taxon>Ascaridomorpha</taxon>
        <taxon>Ascaridoidea</taxon>
        <taxon>Ascarididae</taxon>
        <taxon>Parascaris</taxon>
    </lineage>
</organism>
<evidence type="ECO:0000256" key="12">
    <source>
        <dbReference type="SAM" id="MobiDB-lite"/>
    </source>
</evidence>
<dbReference type="EC" id="2.5.1.25" evidence="2"/>
<accession>A0A915AWJ5</accession>
<evidence type="ECO:0000256" key="4">
    <source>
        <dbReference type="ARBA" id="ARBA00022691"/>
    </source>
</evidence>
<dbReference type="Pfam" id="PF03942">
    <property type="entry name" value="DTW"/>
    <property type="match status" value="1"/>
</dbReference>
<dbReference type="Proteomes" id="UP000887569">
    <property type="component" value="Unplaced"/>
</dbReference>
<evidence type="ECO:0000256" key="8">
    <source>
        <dbReference type="ARBA" id="ARBA00038290"/>
    </source>
</evidence>
<evidence type="ECO:0000259" key="13">
    <source>
        <dbReference type="SMART" id="SM01144"/>
    </source>
</evidence>
<protein>
    <recommendedName>
        <fullName evidence="9">tRNA-uridine aminocarboxypropyltransferase 1</fullName>
        <ecNumber evidence="2">2.5.1.25</ecNumber>
    </recommendedName>
    <alternativeName>
        <fullName evidence="10">DTW domain-containing protein 1</fullName>
    </alternativeName>
</protein>
<dbReference type="GO" id="GO:0005634">
    <property type="term" value="C:nucleus"/>
    <property type="evidence" value="ECO:0007669"/>
    <property type="project" value="UniProtKB-SubCell"/>
</dbReference>
<comment type="catalytic activity">
    <reaction evidence="11">
        <text>a uridine in tRNA + S-adenosyl-L-methionine = a 3-[(3S)-3-amino-3-carboxypropyl]uridine in tRNA + S-methyl-5'-thioadenosine + H(+)</text>
        <dbReference type="Rhea" id="RHEA:62432"/>
        <dbReference type="Rhea" id="RHEA-COMP:13339"/>
        <dbReference type="Rhea" id="RHEA-COMP:16092"/>
        <dbReference type="ChEBI" id="CHEBI:15378"/>
        <dbReference type="ChEBI" id="CHEBI:17509"/>
        <dbReference type="ChEBI" id="CHEBI:59789"/>
        <dbReference type="ChEBI" id="CHEBI:65315"/>
        <dbReference type="ChEBI" id="CHEBI:82930"/>
        <dbReference type="EC" id="2.5.1.25"/>
    </reaction>
</comment>
<proteinExistence type="inferred from homology"/>
<feature type="region of interest" description="Disordered" evidence="12">
    <location>
        <begin position="153"/>
        <end position="174"/>
    </location>
</feature>
<comment type="function">
    <text evidence="7">Catalyzes the formation of 3-(3-amino-3-carboxypropyl)uridine (acp3U) at position 20 in the D-loop of several cytoplasmic tRNAs (acp3U(20)).</text>
</comment>
<evidence type="ECO:0000313" key="14">
    <source>
        <dbReference type="Proteomes" id="UP000887569"/>
    </source>
</evidence>
<comment type="subcellular location">
    <subcellularLocation>
        <location evidence="1">Nucleus</location>
    </subcellularLocation>
</comment>
<sequence length="432" mass="48694">MDSGLSKMTGVFTDSGLRRKVVPGKDEDIECAAGVPGRRNDATFSNINNYVTKEEQDLHDDKRDRNEGQSHFKDEAKGYDGIVHMKGSKRRWSKAEEYFNDCESHEGSASNSMKEMMCCCSKVCGKELMFTSSSKASASNMIDHLRTAQAEDISSEGVGVKKSKKHSQPAEGQCTEDSPCQNDCDGFNCPVMTDDKPGEGVLGQPRQLKLSSVSALDGLTKQMCPCCSRKRMFFCYDCRLYMCGIEKLAPVLKLPVSVDIIKHPREKNGKSTALHCLLIAPTSTRLFDAPNVCDYRSAEDRQNTVLVYPSKGAISIEKFISRNGPIQRFVFLDATWFQVGGLRILPQIEELQTVVLKSYKTQYWRPQKGYSDEHLATIEAIYYAIREAFEASTSQPYEGQFDDLLFWFFYFRSKVPEEVFERNVNGRSRVPS</sequence>
<dbReference type="InterPro" id="IPR005636">
    <property type="entry name" value="DTW"/>
</dbReference>
<evidence type="ECO:0000256" key="3">
    <source>
        <dbReference type="ARBA" id="ARBA00022679"/>
    </source>
</evidence>
<name>A0A915AWJ5_PARUN</name>
<evidence type="ECO:0000313" key="16">
    <source>
        <dbReference type="WBParaSite" id="PgR015_g125_t05"/>
    </source>
</evidence>
<dbReference type="WBParaSite" id="PgR015_g125_t03">
    <property type="protein sequence ID" value="PgR015_g125_t03"/>
    <property type="gene ID" value="PgR015_g125"/>
</dbReference>
<evidence type="ECO:0000256" key="5">
    <source>
        <dbReference type="ARBA" id="ARBA00022694"/>
    </source>
</evidence>
<dbReference type="SMART" id="SM01144">
    <property type="entry name" value="DTW"/>
    <property type="match status" value="1"/>
</dbReference>
<keyword evidence="6" id="KW-0539">Nucleus</keyword>
<evidence type="ECO:0000256" key="1">
    <source>
        <dbReference type="ARBA" id="ARBA00004123"/>
    </source>
</evidence>
<keyword evidence="14" id="KW-1185">Reference proteome</keyword>
<keyword evidence="3" id="KW-0808">Transferase</keyword>
<evidence type="ECO:0000256" key="10">
    <source>
        <dbReference type="ARBA" id="ARBA00042508"/>
    </source>
</evidence>
<evidence type="ECO:0000256" key="6">
    <source>
        <dbReference type="ARBA" id="ARBA00023242"/>
    </source>
</evidence>
<dbReference type="PANTHER" id="PTHR15627">
    <property type="entry name" value="NATURAL KILLER CELL-SPECIFIC ANTIGEN KLIP1"/>
    <property type="match status" value="1"/>
</dbReference>
<evidence type="ECO:0000313" key="15">
    <source>
        <dbReference type="WBParaSite" id="PgR015_g125_t03"/>
    </source>
</evidence>
<dbReference type="WBParaSite" id="PgR015_g125_t05">
    <property type="protein sequence ID" value="PgR015_g125_t05"/>
    <property type="gene ID" value="PgR015_g125"/>
</dbReference>
<evidence type="ECO:0000256" key="9">
    <source>
        <dbReference type="ARBA" id="ARBA00039242"/>
    </source>
</evidence>